<organism evidence="9 10">
    <name type="scientific">Tilletiaria anomala (strain ATCC 24038 / CBS 436.72 / UBC 951)</name>
    <dbReference type="NCBI Taxonomy" id="1037660"/>
    <lineage>
        <taxon>Eukaryota</taxon>
        <taxon>Fungi</taxon>
        <taxon>Dikarya</taxon>
        <taxon>Basidiomycota</taxon>
        <taxon>Ustilaginomycotina</taxon>
        <taxon>Exobasidiomycetes</taxon>
        <taxon>Georgefischeriales</taxon>
        <taxon>Tilletiariaceae</taxon>
        <taxon>Tilletiaria</taxon>
    </lineage>
</organism>
<name>A0A066W5D3_TILAU</name>
<dbReference type="PANTHER" id="PTHR12147">
    <property type="entry name" value="METALLOPEPTIDASE M28 FAMILY MEMBER"/>
    <property type="match status" value="1"/>
</dbReference>
<comment type="similarity">
    <text evidence="2">Belongs to the peptidase M28 family. M28B subfamily.</text>
</comment>
<keyword evidence="6 7" id="KW-0862">Zinc</keyword>
<dbReference type="SUPFAM" id="SSF53187">
    <property type="entry name" value="Zn-dependent exopeptidases"/>
    <property type="match status" value="1"/>
</dbReference>
<keyword evidence="10" id="KW-1185">Reference proteome</keyword>
<evidence type="ECO:0000313" key="10">
    <source>
        <dbReference type="Proteomes" id="UP000027361"/>
    </source>
</evidence>
<dbReference type="InterPro" id="IPR045175">
    <property type="entry name" value="M28_fam"/>
</dbReference>
<dbReference type="GeneID" id="25264372"/>
<dbReference type="EC" id="3.4.-.-" evidence="7"/>
<dbReference type="PANTHER" id="PTHR12147:SF26">
    <property type="entry name" value="PEPTIDASE M28 DOMAIN-CONTAINING PROTEIN"/>
    <property type="match status" value="1"/>
</dbReference>
<evidence type="ECO:0000256" key="1">
    <source>
        <dbReference type="ARBA" id="ARBA00001947"/>
    </source>
</evidence>
<protein>
    <recommendedName>
        <fullName evidence="7">Peptide hydrolase</fullName>
        <ecNumber evidence="7">3.4.-.-</ecNumber>
    </recommendedName>
</protein>
<comment type="caution">
    <text evidence="9">The sequence shown here is derived from an EMBL/GenBank/DDBJ whole genome shotgun (WGS) entry which is preliminary data.</text>
</comment>
<dbReference type="GO" id="GO:0006508">
    <property type="term" value="P:proteolysis"/>
    <property type="evidence" value="ECO:0007669"/>
    <property type="project" value="UniProtKB-KW"/>
</dbReference>
<evidence type="ECO:0000256" key="5">
    <source>
        <dbReference type="ARBA" id="ARBA00022801"/>
    </source>
</evidence>
<dbReference type="Gene3D" id="3.40.630.10">
    <property type="entry name" value="Zn peptidases"/>
    <property type="match status" value="1"/>
</dbReference>
<dbReference type="EMBL" id="JMSN01000036">
    <property type="protein sequence ID" value="KDN46279.1"/>
    <property type="molecule type" value="Genomic_DNA"/>
</dbReference>
<dbReference type="RefSeq" id="XP_013243490.1">
    <property type="nucleotide sequence ID" value="XM_013388036.1"/>
</dbReference>
<dbReference type="OrthoDB" id="10013407at2759"/>
<dbReference type="InterPro" id="IPR007484">
    <property type="entry name" value="Peptidase_M28"/>
</dbReference>
<evidence type="ECO:0000259" key="8">
    <source>
        <dbReference type="Pfam" id="PF04389"/>
    </source>
</evidence>
<accession>A0A066W5D3</accession>
<evidence type="ECO:0000256" key="2">
    <source>
        <dbReference type="ARBA" id="ARBA00005634"/>
    </source>
</evidence>
<dbReference type="GO" id="GO:0046872">
    <property type="term" value="F:metal ion binding"/>
    <property type="evidence" value="ECO:0007669"/>
    <property type="project" value="UniProtKB-KW"/>
</dbReference>
<proteinExistence type="inferred from homology"/>
<evidence type="ECO:0000256" key="6">
    <source>
        <dbReference type="ARBA" id="ARBA00022833"/>
    </source>
</evidence>
<dbReference type="Proteomes" id="UP000027361">
    <property type="component" value="Unassembled WGS sequence"/>
</dbReference>
<dbReference type="GO" id="GO:0008235">
    <property type="term" value="F:metalloexopeptidase activity"/>
    <property type="evidence" value="ECO:0007669"/>
    <property type="project" value="InterPro"/>
</dbReference>
<sequence length="598" mass="65663">MTLPSDSTYAAGSSVLQQGCLTWYSYVCPVLEQELRIGVMQHILSYGASALLMALGAKVATAKPIQPYAQPGNADPVGVQLAPWRKVDSNAAAAQGADAACFESWGTYPTWDAARRELVSWVAYKPLSQAHGACALHTKTLDGGRPLSEDITSEKQGLLFFVSQTATEASLNAQDPCDWAHRLANSIPFFEKPGDFSYANTAAGSSSNQVVLQGRGGDGRLELTPKVVSLWKEYAILSLPNTPSGQIAAANIDKYLPFDTYVSTLKPQQSSRIFPAEQDDGPDYGQVKYNPLISLILQDEELNKERIRKTVEVVSGEDQRTEFAASSRFRGWDGRHSATIGARNAARWIKDEMQNSLLSVPDAKCHLWEYNTYYAPNVMCNIPASRGHANADDDDGDENARVIISAHYDSRGTFGNVTAPGADDDGSGTSALLSIGRVLGSKSVRFSRPVQLIFFSGEEQGLVGSDAYAQHLKDANVHVHLQLQIDMIAYRVEGEPMQMAFPDRYDTKTATKHVMDIAQVYVPEIVVGYTPACCSDHQSFWSRDYPSTWVFERNNAIADPMYHNSGDYSRRKGYDYAQLQATTRVVLATLLTRAGFYL</sequence>
<evidence type="ECO:0000256" key="3">
    <source>
        <dbReference type="ARBA" id="ARBA00022670"/>
    </source>
</evidence>
<comment type="cofactor">
    <cofactor evidence="1">
        <name>Zn(2+)</name>
        <dbReference type="ChEBI" id="CHEBI:29105"/>
    </cofactor>
</comment>
<evidence type="ECO:0000313" key="9">
    <source>
        <dbReference type="EMBL" id="KDN46279.1"/>
    </source>
</evidence>
<dbReference type="AlphaFoldDB" id="A0A066W5D3"/>
<dbReference type="STRING" id="1037660.A0A066W5D3"/>
<keyword evidence="5 7" id="KW-0378">Hydrolase</keyword>
<dbReference type="InParanoid" id="A0A066W5D3"/>
<dbReference type="Pfam" id="PF04389">
    <property type="entry name" value="Peptidase_M28"/>
    <property type="match status" value="1"/>
</dbReference>
<evidence type="ECO:0000256" key="7">
    <source>
        <dbReference type="RuleBase" id="RU361240"/>
    </source>
</evidence>
<evidence type="ECO:0000256" key="4">
    <source>
        <dbReference type="ARBA" id="ARBA00022723"/>
    </source>
</evidence>
<gene>
    <name evidence="9" type="ORF">K437DRAFT_256241</name>
</gene>
<feature type="domain" description="Peptidase M28" evidence="8">
    <location>
        <begin position="398"/>
        <end position="589"/>
    </location>
</feature>
<keyword evidence="4 7" id="KW-0479">Metal-binding</keyword>
<keyword evidence="3 7" id="KW-0645">Protease</keyword>
<reference evidence="9 10" key="1">
    <citation type="submission" date="2014-05" db="EMBL/GenBank/DDBJ databases">
        <title>Draft genome sequence of a rare smut relative, Tilletiaria anomala UBC 951.</title>
        <authorList>
            <consortium name="DOE Joint Genome Institute"/>
            <person name="Toome M."/>
            <person name="Kuo A."/>
            <person name="Henrissat B."/>
            <person name="Lipzen A."/>
            <person name="Tritt A."/>
            <person name="Yoshinaga Y."/>
            <person name="Zane M."/>
            <person name="Barry K."/>
            <person name="Grigoriev I.V."/>
            <person name="Spatafora J.W."/>
            <person name="Aimea M.C."/>
        </authorList>
    </citation>
    <scope>NUCLEOTIDE SEQUENCE [LARGE SCALE GENOMIC DNA]</scope>
    <source>
        <strain evidence="9 10">UBC 951</strain>
    </source>
</reference>
<dbReference type="HOGENOM" id="CLU_456484_0_0_1"/>